<organism evidence="2 3">
    <name type="scientific">Aphanomyces invadans</name>
    <dbReference type="NCBI Taxonomy" id="157072"/>
    <lineage>
        <taxon>Eukaryota</taxon>
        <taxon>Sar</taxon>
        <taxon>Stramenopiles</taxon>
        <taxon>Oomycota</taxon>
        <taxon>Saprolegniomycetes</taxon>
        <taxon>Saprolegniales</taxon>
        <taxon>Verrucalvaceae</taxon>
        <taxon>Aphanomyces</taxon>
    </lineage>
</organism>
<keyword evidence="1" id="KW-0175">Coiled coil</keyword>
<keyword evidence="3" id="KW-1185">Reference proteome</keyword>
<evidence type="ECO:0000313" key="2">
    <source>
        <dbReference type="EMBL" id="RHY29889.1"/>
    </source>
</evidence>
<evidence type="ECO:0000313" key="3">
    <source>
        <dbReference type="Proteomes" id="UP000285060"/>
    </source>
</evidence>
<dbReference type="Proteomes" id="UP000285060">
    <property type="component" value="Unassembled WGS sequence"/>
</dbReference>
<feature type="coiled-coil region" evidence="1">
    <location>
        <begin position="116"/>
        <end position="145"/>
    </location>
</feature>
<proteinExistence type="predicted"/>
<protein>
    <submittedName>
        <fullName evidence="2">Uncharacterized protein</fullName>
    </submittedName>
</protein>
<gene>
    <name evidence="2" type="ORF">DYB32_004771</name>
</gene>
<sequence>MTASRGLDAKEYNATKQAVRQLKLQVTAGNDKATRDEVDATMSCRFSKCLQTCQHEMEAALAEHTVIVRTSGIRPGRENILVEHVEAIRVAHAQGLAKVAEAYKSMDLQWKAQRHNDNLSHQVELETLALQLAEREKDMDQSQQKMETQHFEELERLTHTFDDKVVEIQKLCNDKIAHTNETCEATIAAVRTKMKAWKHAFEIKVKDAVHAKIEHLKVQSEHELKVVMTQLDKEVHALKVALHESRQHAKEVEGHVCELTKQLQLAKENQDSAAERFLELEQQLAHERAQVSHLRHVNKEIDQTCQNQRQIHEEEKRRLAELQAAAQTRAEQQIQLRHEQELEKLHDRVRQAIATKSDIITRLETQVADALSRAESSEAVLMQLNSDIQSCGSLSQAPCKEAFQLNIS</sequence>
<comment type="caution">
    <text evidence="2">The sequence shown here is derived from an EMBL/GenBank/DDBJ whole genome shotgun (WGS) entry which is preliminary data.</text>
</comment>
<feature type="coiled-coil region" evidence="1">
    <location>
        <begin position="263"/>
        <end position="332"/>
    </location>
</feature>
<dbReference type="AlphaFoldDB" id="A0A418AWM0"/>
<reference evidence="2 3" key="1">
    <citation type="submission" date="2018-08" db="EMBL/GenBank/DDBJ databases">
        <title>Aphanomyces genome sequencing and annotation.</title>
        <authorList>
            <person name="Minardi D."/>
            <person name="Oidtmann B."/>
            <person name="Van Der Giezen M."/>
            <person name="Studholme D.J."/>
        </authorList>
    </citation>
    <scope>NUCLEOTIDE SEQUENCE [LARGE SCALE GENOMIC DNA]</scope>
    <source>
        <strain evidence="2 3">NJM0002</strain>
    </source>
</reference>
<dbReference type="VEuPathDB" id="FungiDB:H310_06018"/>
<name>A0A418AWM0_9STRA</name>
<dbReference type="EMBL" id="QUSY01000382">
    <property type="protein sequence ID" value="RHY29889.1"/>
    <property type="molecule type" value="Genomic_DNA"/>
</dbReference>
<accession>A0A418AWM0</accession>
<evidence type="ECO:0000256" key="1">
    <source>
        <dbReference type="SAM" id="Coils"/>
    </source>
</evidence>